<name>A0ABD1E4V1_HYPHA</name>
<evidence type="ECO:0000256" key="1">
    <source>
        <dbReference type="SAM" id="MobiDB-lite"/>
    </source>
</evidence>
<dbReference type="Proteomes" id="UP001566132">
    <property type="component" value="Unassembled WGS sequence"/>
</dbReference>
<dbReference type="AlphaFoldDB" id="A0ABD1E4V1"/>
<reference evidence="2 3" key="1">
    <citation type="submission" date="2024-05" db="EMBL/GenBank/DDBJ databases">
        <title>Genetic variation in Jamaican populations of the coffee berry borer (Hypothenemus hampei).</title>
        <authorList>
            <person name="Errbii M."/>
            <person name="Myrie A."/>
        </authorList>
    </citation>
    <scope>NUCLEOTIDE SEQUENCE [LARGE SCALE GENOMIC DNA]</scope>
    <source>
        <strain evidence="2">JA-Hopewell-2020-01-JO</strain>
        <tissue evidence="2">Whole body</tissue>
    </source>
</reference>
<sequence length="111" mass="12615">MFYFSSNDANSSCYCPRDKIPKHLDINENIEDLTETESVTFSPPSFHGPNELSSRSNSPLHISFSNPIKESFARITSLKQGGLRYCRLTNVILYHIVVDMKPFNIINGRGF</sequence>
<feature type="region of interest" description="Disordered" evidence="1">
    <location>
        <begin position="36"/>
        <end position="57"/>
    </location>
</feature>
<evidence type="ECO:0000313" key="3">
    <source>
        <dbReference type="Proteomes" id="UP001566132"/>
    </source>
</evidence>
<proteinExistence type="predicted"/>
<comment type="caution">
    <text evidence="2">The sequence shown here is derived from an EMBL/GenBank/DDBJ whole genome shotgun (WGS) entry which is preliminary data.</text>
</comment>
<gene>
    <name evidence="2" type="ORF">ABEB36_014548</name>
</gene>
<protein>
    <submittedName>
        <fullName evidence="2">Uncharacterized protein</fullName>
    </submittedName>
</protein>
<accession>A0ABD1E4V1</accession>
<evidence type="ECO:0000313" key="2">
    <source>
        <dbReference type="EMBL" id="KAL1488749.1"/>
    </source>
</evidence>
<organism evidence="2 3">
    <name type="scientific">Hypothenemus hampei</name>
    <name type="common">Coffee berry borer</name>
    <dbReference type="NCBI Taxonomy" id="57062"/>
    <lineage>
        <taxon>Eukaryota</taxon>
        <taxon>Metazoa</taxon>
        <taxon>Ecdysozoa</taxon>
        <taxon>Arthropoda</taxon>
        <taxon>Hexapoda</taxon>
        <taxon>Insecta</taxon>
        <taxon>Pterygota</taxon>
        <taxon>Neoptera</taxon>
        <taxon>Endopterygota</taxon>
        <taxon>Coleoptera</taxon>
        <taxon>Polyphaga</taxon>
        <taxon>Cucujiformia</taxon>
        <taxon>Curculionidae</taxon>
        <taxon>Scolytinae</taxon>
        <taxon>Hypothenemus</taxon>
    </lineage>
</organism>
<dbReference type="EMBL" id="JBDJPC010000013">
    <property type="protein sequence ID" value="KAL1488749.1"/>
    <property type="molecule type" value="Genomic_DNA"/>
</dbReference>
<keyword evidence="3" id="KW-1185">Reference proteome</keyword>